<dbReference type="Gene3D" id="3.30.1360.40">
    <property type="match status" value="1"/>
</dbReference>
<dbReference type="SMART" id="SM00434">
    <property type="entry name" value="TOP4c"/>
    <property type="match status" value="1"/>
</dbReference>
<keyword evidence="4 8" id="KW-0067">ATP-binding</keyword>
<evidence type="ECO:0000256" key="10">
    <source>
        <dbReference type="SAM" id="MobiDB-lite"/>
    </source>
</evidence>
<comment type="caution">
    <text evidence="12">The sequence shown here is derived from an EMBL/GenBank/DDBJ whole genome shotgun (WGS) entry which is preliminary data.</text>
</comment>
<dbReference type="EC" id="5.6.2.2" evidence="8"/>
<dbReference type="InterPro" id="IPR050220">
    <property type="entry name" value="Type_II_DNA_Topoisomerases"/>
</dbReference>
<reference evidence="12 13" key="1">
    <citation type="submission" date="2018-04" db="EMBL/GenBank/DDBJ databases">
        <title>Genomic Encyclopedia of Type Strains, Phase IV (KMG-IV): sequencing the most valuable type-strain genomes for metagenomic binning, comparative biology and taxonomic classification.</title>
        <authorList>
            <person name="Goeker M."/>
        </authorList>
    </citation>
    <scope>NUCLEOTIDE SEQUENCE [LARGE SCALE GENOMIC DNA]</scope>
    <source>
        <strain evidence="12 13">DSM 14823</strain>
    </source>
</reference>
<comment type="miscellaneous">
    <text evidence="8">Few gyrases are as efficient as E.coli at forming negative supercoils. Not all organisms have 2 type II topoisomerases; in organisms with a single type II topoisomerase this enzyme also has to decatenate newly replicated chromosomes.</text>
</comment>
<keyword evidence="3 8" id="KW-0547">Nucleotide-binding</keyword>
<dbReference type="EMBL" id="QEKH01000043">
    <property type="protein sequence ID" value="PVY35162.1"/>
    <property type="molecule type" value="Genomic_DNA"/>
</dbReference>
<evidence type="ECO:0000256" key="2">
    <source>
        <dbReference type="ARBA" id="ARBA00008263"/>
    </source>
</evidence>
<feature type="region of interest" description="Disordered" evidence="10">
    <location>
        <begin position="844"/>
        <end position="885"/>
    </location>
</feature>
<dbReference type="GO" id="GO:0005737">
    <property type="term" value="C:cytoplasm"/>
    <property type="evidence" value="ECO:0007669"/>
    <property type="project" value="UniProtKB-SubCell"/>
</dbReference>
<dbReference type="Pfam" id="PF03989">
    <property type="entry name" value="DNA_gyraseA_C"/>
    <property type="match status" value="6"/>
</dbReference>
<dbReference type="Gene3D" id="2.120.10.90">
    <property type="entry name" value="DNA gyrase/topoisomerase IV, subunit A, C-terminal"/>
    <property type="match status" value="1"/>
</dbReference>
<dbReference type="Gene3D" id="1.10.268.10">
    <property type="entry name" value="Topoisomerase, domain 3"/>
    <property type="match status" value="1"/>
</dbReference>
<dbReference type="NCBIfam" id="NF004043">
    <property type="entry name" value="PRK05560.1"/>
    <property type="match status" value="1"/>
</dbReference>
<dbReference type="NCBIfam" id="TIGR01063">
    <property type="entry name" value="gyrA"/>
    <property type="match status" value="1"/>
</dbReference>
<dbReference type="GO" id="GO:0006261">
    <property type="term" value="P:DNA-templated DNA replication"/>
    <property type="evidence" value="ECO:0007669"/>
    <property type="project" value="UniProtKB-UniRule"/>
</dbReference>
<dbReference type="PANTHER" id="PTHR43493:SF5">
    <property type="entry name" value="DNA GYRASE SUBUNIT A, CHLOROPLASTIC_MITOCHONDRIAL"/>
    <property type="match status" value="1"/>
</dbReference>
<evidence type="ECO:0000256" key="8">
    <source>
        <dbReference type="HAMAP-Rule" id="MF_01897"/>
    </source>
</evidence>
<feature type="short sequence motif" description="GyrA-box" evidence="8">
    <location>
        <begin position="525"/>
        <end position="531"/>
    </location>
</feature>
<dbReference type="HAMAP" id="MF_01897">
    <property type="entry name" value="GyrA"/>
    <property type="match status" value="1"/>
</dbReference>
<keyword evidence="5 8" id="KW-0799">Topoisomerase</keyword>
<dbReference type="Proteomes" id="UP000245959">
    <property type="component" value="Unassembled WGS sequence"/>
</dbReference>
<dbReference type="Pfam" id="PF00521">
    <property type="entry name" value="DNA_topoisoIV"/>
    <property type="match status" value="1"/>
</dbReference>
<evidence type="ECO:0000256" key="3">
    <source>
        <dbReference type="ARBA" id="ARBA00022741"/>
    </source>
</evidence>
<evidence type="ECO:0000256" key="5">
    <source>
        <dbReference type="ARBA" id="ARBA00023029"/>
    </source>
</evidence>
<keyword evidence="8" id="KW-0963">Cytoplasm</keyword>
<evidence type="ECO:0000259" key="11">
    <source>
        <dbReference type="PROSITE" id="PS52040"/>
    </source>
</evidence>
<dbReference type="Gene3D" id="3.90.199.10">
    <property type="entry name" value="Topoisomerase II, domain 5"/>
    <property type="match status" value="1"/>
</dbReference>
<proteinExistence type="inferred from homology"/>
<evidence type="ECO:0000256" key="1">
    <source>
        <dbReference type="ARBA" id="ARBA00000185"/>
    </source>
</evidence>
<dbReference type="NCBIfam" id="NF004044">
    <property type="entry name" value="PRK05561.1"/>
    <property type="match status" value="1"/>
</dbReference>
<dbReference type="InterPro" id="IPR013758">
    <property type="entry name" value="Topo_IIA_A/C_ab"/>
</dbReference>
<name>A0A2U1AFH5_9BACT</name>
<dbReference type="GO" id="GO:0034335">
    <property type="term" value="F:DNA negative supercoiling activity"/>
    <property type="evidence" value="ECO:0007669"/>
    <property type="project" value="UniProtKB-ARBA"/>
</dbReference>
<feature type="domain" description="Topo IIA-type catalytic" evidence="11">
    <location>
        <begin position="34"/>
        <end position="498"/>
    </location>
</feature>
<comment type="catalytic activity">
    <reaction evidence="1 8 9">
        <text>ATP-dependent breakage, passage and rejoining of double-stranded DNA.</text>
        <dbReference type="EC" id="5.6.2.2"/>
    </reaction>
</comment>
<feature type="active site" description="O-(5'-phospho-DNA)-tyrosine intermediate" evidence="8 9">
    <location>
        <position position="122"/>
    </location>
</feature>
<accession>A0A2U1AFH5</accession>
<dbReference type="InterPro" id="IPR035516">
    <property type="entry name" value="Gyrase/topoIV_suA_C"/>
</dbReference>
<dbReference type="PANTHER" id="PTHR43493">
    <property type="entry name" value="DNA GYRASE/TOPOISOMERASE SUBUNIT A"/>
    <property type="match status" value="1"/>
</dbReference>
<dbReference type="InterPro" id="IPR013760">
    <property type="entry name" value="Topo_IIA-like_dom_sf"/>
</dbReference>
<dbReference type="GO" id="GO:0005524">
    <property type="term" value="F:ATP binding"/>
    <property type="evidence" value="ECO:0007669"/>
    <property type="project" value="UniProtKB-UniRule"/>
</dbReference>
<dbReference type="SUPFAM" id="SSF101904">
    <property type="entry name" value="GyrA/ParC C-terminal domain-like"/>
    <property type="match status" value="1"/>
</dbReference>
<dbReference type="SUPFAM" id="SSF56719">
    <property type="entry name" value="Type II DNA topoisomerase"/>
    <property type="match status" value="1"/>
</dbReference>
<evidence type="ECO:0000313" key="13">
    <source>
        <dbReference type="Proteomes" id="UP000245959"/>
    </source>
</evidence>
<dbReference type="GO" id="GO:0003677">
    <property type="term" value="F:DNA binding"/>
    <property type="evidence" value="ECO:0007669"/>
    <property type="project" value="UniProtKB-UniRule"/>
</dbReference>
<comment type="similarity">
    <text evidence="2 8">Belongs to the type II topoisomerase GyrA/ParC subunit family.</text>
</comment>
<dbReference type="GO" id="GO:0009330">
    <property type="term" value="C:DNA topoisomerase type II (double strand cut, ATP-hydrolyzing) complex"/>
    <property type="evidence" value="ECO:0007669"/>
    <property type="project" value="TreeGrafter"/>
</dbReference>
<dbReference type="CDD" id="cd00187">
    <property type="entry name" value="TOP4c"/>
    <property type="match status" value="1"/>
</dbReference>
<evidence type="ECO:0000256" key="7">
    <source>
        <dbReference type="ARBA" id="ARBA00023235"/>
    </source>
</evidence>
<dbReference type="InterPro" id="IPR002205">
    <property type="entry name" value="Topo_IIA_dom_A"/>
</dbReference>
<keyword evidence="13" id="KW-1185">Reference proteome</keyword>
<dbReference type="InterPro" id="IPR005743">
    <property type="entry name" value="GyrA"/>
</dbReference>
<keyword evidence="6 8" id="KW-0238">DNA-binding</keyword>
<evidence type="ECO:0000256" key="6">
    <source>
        <dbReference type="ARBA" id="ARBA00023125"/>
    </source>
</evidence>
<dbReference type="PROSITE" id="PS52040">
    <property type="entry name" value="TOPO_IIA"/>
    <property type="match status" value="1"/>
</dbReference>
<dbReference type="OrthoDB" id="9806486at2"/>
<dbReference type="AlphaFoldDB" id="A0A2U1AFH5"/>
<dbReference type="FunFam" id="3.90.199.10:FF:000001">
    <property type="entry name" value="DNA gyrase subunit A"/>
    <property type="match status" value="1"/>
</dbReference>
<dbReference type="GO" id="GO:0006265">
    <property type="term" value="P:DNA topological change"/>
    <property type="evidence" value="ECO:0007669"/>
    <property type="project" value="UniProtKB-UniRule"/>
</dbReference>
<sequence length="885" mass="98624">MSDLGTRDFQVNIEDIMHTAYLQYSLSVNVGRAIPDVRDGLKPVNRRILYAMRQLGLGKSHATVKCARVVGEVMGKYHPHGDAAIYDALVRLAQDFSMRNPLIEGQGNFGNIDGDPAAASRYTECRMERLAEELLADIEKDTVNMIPNFDESETEPEVLPARYPQLLVNGTTGIGVGMATSIPPHNLGEVIDATICLLDNPKATVDELMEYLPGPDFPTGAIIRGRYSMRQFYQTGHGSIKIRAKADIIEKDGREQIIVSEIPYAICKEQLVKKIAELVNDKRITGISGLRDESSKRTGMRIVIEIKRGAMGSVVLNQLFAHTMLETTIGCTMLVVDHNRPRTMNLVQVLQAYIDHRLEVIVRRTLFELKKAQARAHILEGLMKALANINDVVQIIRESRSRQDAAANLIARFEFTQIQVDAILDMRLHQLTGLAIETLTAEYEELKKRIEYLTALAASREMQLGVIKDELKEIREKYADPRRTEITIDDTDLNIADLIPRHSCVITVSNTGYIKRVPADTYRTQHRGGKGIIGMETKEEDHVEHLFNADSHDIIFFFTDRGFMYWLNVYEIPEGSRTGKGRAITNMIKVEPGEKICAMLTVRQEEFDDPNKYIVMASRRGFIKKSELALFKNLRRVGLRALVIEEDDDLIGAGISENGNEILLSTKFGMACLFDQDDDQIRPMGRTARGVTGMRFKIEGDSVVSLEIIREHLYEEPAEDEEGEEVEVEVDVDEEMPVVGSGPEVLVVTDGGMGKRSYVSTYRKTKRGAKGVVNIKLREGETVLSVVQITEEDEILLTTERGQLVRIPAHEIRRVGRASYGVRIMNLNSGDRITGVAKLVEVDVPKSPATEEGGAESSETPAEVPVAEIPATEPAEDGANPPAGE</sequence>
<dbReference type="RefSeq" id="WP_116885759.1">
    <property type="nucleotide sequence ID" value="NZ_CABMMC010000033.1"/>
</dbReference>
<gene>
    <name evidence="8" type="primary">gyrA</name>
    <name evidence="12" type="ORF">C8D82_14323</name>
</gene>
<comment type="subunit">
    <text evidence="8">Heterotetramer, composed of two GyrA and two GyrB chains. In the heterotetramer, GyrA contains the active site tyrosine that forms a transient covalent intermediate with DNA, while GyrB binds cofactors and catalyzes ATP hydrolysis.</text>
</comment>
<protein>
    <recommendedName>
        <fullName evidence="8">DNA gyrase subunit A</fullName>
        <ecNumber evidence="8">5.6.2.2</ecNumber>
    </recommendedName>
</protein>
<evidence type="ECO:0000256" key="9">
    <source>
        <dbReference type="PROSITE-ProRule" id="PRU01384"/>
    </source>
</evidence>
<dbReference type="FunFam" id="3.30.1360.40:FF:000002">
    <property type="entry name" value="DNA gyrase subunit A"/>
    <property type="match status" value="1"/>
</dbReference>
<dbReference type="InterPro" id="IPR006691">
    <property type="entry name" value="GyrA/parC_rep"/>
</dbReference>
<dbReference type="FunFam" id="1.10.268.10:FF:000001">
    <property type="entry name" value="DNA gyrase subunit A"/>
    <property type="match status" value="1"/>
</dbReference>
<dbReference type="InterPro" id="IPR013757">
    <property type="entry name" value="Topo_IIA_A_a_sf"/>
</dbReference>
<comment type="subcellular location">
    <subcellularLocation>
        <location evidence="8">Cytoplasm</location>
    </subcellularLocation>
</comment>
<evidence type="ECO:0000313" key="12">
    <source>
        <dbReference type="EMBL" id="PVY35162.1"/>
    </source>
</evidence>
<keyword evidence="7 8" id="KW-0413">Isomerase</keyword>
<organism evidence="12 13">
    <name type="scientific">Victivallis vadensis</name>
    <dbReference type="NCBI Taxonomy" id="172901"/>
    <lineage>
        <taxon>Bacteria</taxon>
        <taxon>Pseudomonadati</taxon>
        <taxon>Lentisphaerota</taxon>
        <taxon>Lentisphaeria</taxon>
        <taxon>Victivallales</taxon>
        <taxon>Victivallaceae</taxon>
        <taxon>Victivallis</taxon>
    </lineage>
</organism>
<dbReference type="GO" id="GO:0005694">
    <property type="term" value="C:chromosome"/>
    <property type="evidence" value="ECO:0007669"/>
    <property type="project" value="InterPro"/>
</dbReference>
<evidence type="ECO:0000256" key="4">
    <source>
        <dbReference type="ARBA" id="ARBA00022840"/>
    </source>
</evidence>
<comment type="function">
    <text evidence="8">A type II topoisomerase that negatively supercoils closed circular double-stranded (ds) DNA in an ATP-dependent manner to modulate DNA topology and maintain chromosomes in an underwound state. Negative supercoiling favors strand separation, and DNA replication, transcription, recombination and repair, all of which involve strand separation. Also able to catalyze the interconversion of other topological isomers of dsDNA rings, including catenanes and knotted rings. Type II topoisomerases break and join 2 DNA strands simultaneously in an ATP-dependent manner.</text>
</comment>
<dbReference type="GeneID" id="78297024"/>